<accession>A0A368QHD3</accession>
<evidence type="ECO:0000313" key="2">
    <source>
        <dbReference type="EMBL" id="RCV16680.1"/>
    </source>
</evidence>
<reference evidence="2" key="2">
    <citation type="submission" date="2015-07" db="EMBL/GenBank/DDBJ databases">
        <authorList>
            <person name="Noorani M."/>
        </authorList>
    </citation>
    <scope>NUCLEOTIDE SEQUENCE</scope>
    <source>
        <strain evidence="2">Yugu1</strain>
    </source>
</reference>
<feature type="region of interest" description="Disordered" evidence="1">
    <location>
        <begin position="1"/>
        <end position="66"/>
    </location>
</feature>
<feature type="compositionally biased region" description="Pro residues" evidence="1">
    <location>
        <begin position="39"/>
        <end position="55"/>
    </location>
</feature>
<protein>
    <submittedName>
        <fullName evidence="2">Uncharacterized protein</fullName>
    </submittedName>
</protein>
<gene>
    <name evidence="2" type="ORF">SETIT_3G157300v2</name>
</gene>
<dbReference type="AlphaFoldDB" id="A0A368QHD3"/>
<evidence type="ECO:0000256" key="1">
    <source>
        <dbReference type="SAM" id="MobiDB-lite"/>
    </source>
</evidence>
<dbReference type="EMBL" id="CM003530">
    <property type="protein sequence ID" value="RCV16680.1"/>
    <property type="molecule type" value="Genomic_DNA"/>
</dbReference>
<name>A0A368QHD3_SETIT</name>
<organism evidence="2">
    <name type="scientific">Setaria italica</name>
    <name type="common">Foxtail millet</name>
    <name type="synonym">Panicum italicum</name>
    <dbReference type="NCBI Taxonomy" id="4555"/>
    <lineage>
        <taxon>Eukaryota</taxon>
        <taxon>Viridiplantae</taxon>
        <taxon>Streptophyta</taxon>
        <taxon>Embryophyta</taxon>
        <taxon>Tracheophyta</taxon>
        <taxon>Spermatophyta</taxon>
        <taxon>Magnoliopsida</taxon>
        <taxon>Liliopsida</taxon>
        <taxon>Poales</taxon>
        <taxon>Poaceae</taxon>
        <taxon>PACMAD clade</taxon>
        <taxon>Panicoideae</taxon>
        <taxon>Panicodae</taxon>
        <taxon>Paniceae</taxon>
        <taxon>Cenchrinae</taxon>
        <taxon>Setaria</taxon>
    </lineage>
</organism>
<sequence>MPGSSGTSMSKCPMRLDKGHSENIAYPSASPGQATGGATPPPAARPPHAGPPWPSLPASSKRWRWPTTAPKPVTVRSISSLSPLEVSSSFLPAIFLQNLAAPPSPLRAWLPRSSLWLMDPAPYGTDLPSHGRSGAMRSGVLFAGANGGAVGRYRRRRRQTSSQRRGPPSGVLQMLLRGAVRWRAGMAWLPFVKSWWRPRASWWASCQSHRSSPDPCHLLCSQGKARRRARREEREGRRSQQGRGEGLARPWFFL</sequence>
<feature type="compositionally biased region" description="Polar residues" evidence="1">
    <location>
        <begin position="1"/>
        <end position="10"/>
    </location>
</feature>
<feature type="compositionally biased region" description="Low complexity" evidence="1">
    <location>
        <begin position="27"/>
        <end position="38"/>
    </location>
</feature>
<proteinExistence type="predicted"/>
<reference evidence="2" key="1">
    <citation type="journal article" date="2012" name="Nat. Biotechnol.">
        <title>Reference genome sequence of the model plant Setaria.</title>
        <authorList>
            <person name="Bennetzen J.L."/>
            <person name="Schmutz J."/>
            <person name="Wang H."/>
            <person name="Percifield R."/>
            <person name="Hawkins J."/>
            <person name="Pontaroli A.C."/>
            <person name="Estep M."/>
            <person name="Feng L."/>
            <person name="Vaughn J.N."/>
            <person name="Grimwood J."/>
            <person name="Jenkins J."/>
            <person name="Barry K."/>
            <person name="Lindquist E."/>
            <person name="Hellsten U."/>
            <person name="Deshpande S."/>
            <person name="Wang X."/>
            <person name="Wu X."/>
            <person name="Mitros T."/>
            <person name="Triplett J."/>
            <person name="Yang X."/>
            <person name="Ye C.Y."/>
            <person name="Mauro-Herrera M."/>
            <person name="Wang L."/>
            <person name="Li P."/>
            <person name="Sharma M."/>
            <person name="Sharma R."/>
            <person name="Ronald P.C."/>
            <person name="Panaud O."/>
            <person name="Kellogg E.A."/>
            <person name="Brutnell T.P."/>
            <person name="Doust A.N."/>
            <person name="Tuskan G.A."/>
            <person name="Rokhsar D."/>
            <person name="Devos K.M."/>
        </authorList>
    </citation>
    <scope>NUCLEOTIDE SEQUENCE [LARGE SCALE GENOMIC DNA]</scope>
    <source>
        <strain evidence="2">Yugu1</strain>
    </source>
</reference>
<feature type="region of interest" description="Disordered" evidence="1">
    <location>
        <begin position="227"/>
        <end position="254"/>
    </location>
</feature>